<gene>
    <name evidence="2" type="ORF">BXY64_1448</name>
</gene>
<sequence length="93" mass="10880">MEKGIQIIQVTPEQLQNAIILGVKEQLNQFSELFQPKEPTEYLTRDQVKDLLQVDLVTVYNWTKKGKLKAYGIGRRVYYKRKEVEQAIKPLNS</sequence>
<evidence type="ECO:0000313" key="2">
    <source>
        <dbReference type="EMBL" id="RKE04428.1"/>
    </source>
</evidence>
<dbReference type="RefSeq" id="WP_120239204.1">
    <property type="nucleotide sequence ID" value="NZ_RAPQ01000008.1"/>
</dbReference>
<dbReference type="SUPFAM" id="SSF46955">
    <property type="entry name" value="Putative DNA-binding domain"/>
    <property type="match status" value="1"/>
</dbReference>
<dbReference type="InterPro" id="IPR009061">
    <property type="entry name" value="DNA-bd_dom_put_sf"/>
</dbReference>
<evidence type="ECO:0000259" key="1">
    <source>
        <dbReference type="Pfam" id="PF12728"/>
    </source>
</evidence>
<proteinExistence type="predicted"/>
<reference evidence="2 3" key="1">
    <citation type="submission" date="2018-09" db="EMBL/GenBank/DDBJ databases">
        <title>Genomic Encyclopedia of Archaeal and Bacterial Type Strains, Phase II (KMG-II): from individual species to whole genera.</title>
        <authorList>
            <person name="Goeker M."/>
        </authorList>
    </citation>
    <scope>NUCLEOTIDE SEQUENCE [LARGE SCALE GENOMIC DNA]</scope>
    <source>
        <strain evidence="2 3">DSM 21950</strain>
    </source>
</reference>
<keyword evidence="3" id="KW-1185">Reference proteome</keyword>
<name>A0A419X9I5_9BACT</name>
<comment type="caution">
    <text evidence="2">The sequence shown here is derived from an EMBL/GenBank/DDBJ whole genome shotgun (WGS) entry which is preliminary data.</text>
</comment>
<dbReference type="Proteomes" id="UP000284531">
    <property type="component" value="Unassembled WGS sequence"/>
</dbReference>
<dbReference type="InterPro" id="IPR041657">
    <property type="entry name" value="HTH_17"/>
</dbReference>
<organism evidence="2 3">
    <name type="scientific">Marinifilum flexuosum</name>
    <dbReference type="NCBI Taxonomy" id="1117708"/>
    <lineage>
        <taxon>Bacteria</taxon>
        <taxon>Pseudomonadati</taxon>
        <taxon>Bacteroidota</taxon>
        <taxon>Bacteroidia</taxon>
        <taxon>Marinilabiliales</taxon>
        <taxon>Marinifilaceae</taxon>
    </lineage>
</organism>
<dbReference type="OrthoDB" id="1097811at2"/>
<dbReference type="AlphaFoldDB" id="A0A419X9I5"/>
<accession>A0A419X9I5</accession>
<dbReference type="Pfam" id="PF12728">
    <property type="entry name" value="HTH_17"/>
    <property type="match status" value="1"/>
</dbReference>
<feature type="domain" description="Helix-turn-helix" evidence="1">
    <location>
        <begin position="42"/>
        <end position="88"/>
    </location>
</feature>
<evidence type="ECO:0000313" key="3">
    <source>
        <dbReference type="Proteomes" id="UP000284531"/>
    </source>
</evidence>
<protein>
    <submittedName>
        <fullName evidence="2">Excisionase family DNA binding protein</fullName>
    </submittedName>
</protein>
<dbReference type="EMBL" id="RAPQ01000008">
    <property type="protein sequence ID" value="RKE04428.1"/>
    <property type="molecule type" value="Genomic_DNA"/>
</dbReference>